<feature type="transmembrane region" description="Helical" evidence="1">
    <location>
        <begin position="112"/>
        <end position="132"/>
    </location>
</feature>
<name>A0A9P4S870_9PEZI</name>
<organism evidence="3 4">
    <name type="scientific">Patellaria atrata CBS 101060</name>
    <dbReference type="NCBI Taxonomy" id="1346257"/>
    <lineage>
        <taxon>Eukaryota</taxon>
        <taxon>Fungi</taxon>
        <taxon>Dikarya</taxon>
        <taxon>Ascomycota</taxon>
        <taxon>Pezizomycotina</taxon>
        <taxon>Dothideomycetes</taxon>
        <taxon>Dothideomycetes incertae sedis</taxon>
        <taxon>Patellariales</taxon>
        <taxon>Patellariaceae</taxon>
        <taxon>Patellaria</taxon>
    </lineage>
</organism>
<accession>A0A9P4S870</accession>
<evidence type="ECO:0000256" key="1">
    <source>
        <dbReference type="SAM" id="Phobius"/>
    </source>
</evidence>
<keyword evidence="1" id="KW-1133">Transmembrane helix</keyword>
<protein>
    <submittedName>
        <fullName evidence="3">Uncharacterized protein</fullName>
    </submittedName>
</protein>
<dbReference type="EMBL" id="MU006101">
    <property type="protein sequence ID" value="KAF2836975.1"/>
    <property type="molecule type" value="Genomic_DNA"/>
</dbReference>
<proteinExistence type="predicted"/>
<feature type="signal peptide" evidence="2">
    <location>
        <begin position="1"/>
        <end position="17"/>
    </location>
</feature>
<evidence type="ECO:0000313" key="3">
    <source>
        <dbReference type="EMBL" id="KAF2836975.1"/>
    </source>
</evidence>
<reference evidence="3" key="1">
    <citation type="journal article" date="2020" name="Stud. Mycol.">
        <title>101 Dothideomycetes genomes: a test case for predicting lifestyles and emergence of pathogens.</title>
        <authorList>
            <person name="Haridas S."/>
            <person name="Albert R."/>
            <person name="Binder M."/>
            <person name="Bloem J."/>
            <person name="Labutti K."/>
            <person name="Salamov A."/>
            <person name="Andreopoulos B."/>
            <person name="Baker S."/>
            <person name="Barry K."/>
            <person name="Bills G."/>
            <person name="Bluhm B."/>
            <person name="Cannon C."/>
            <person name="Castanera R."/>
            <person name="Culley D."/>
            <person name="Daum C."/>
            <person name="Ezra D."/>
            <person name="Gonzalez J."/>
            <person name="Henrissat B."/>
            <person name="Kuo A."/>
            <person name="Liang C."/>
            <person name="Lipzen A."/>
            <person name="Lutzoni F."/>
            <person name="Magnuson J."/>
            <person name="Mondo S."/>
            <person name="Nolan M."/>
            <person name="Ohm R."/>
            <person name="Pangilinan J."/>
            <person name="Park H.-J."/>
            <person name="Ramirez L."/>
            <person name="Alfaro M."/>
            <person name="Sun H."/>
            <person name="Tritt A."/>
            <person name="Yoshinaga Y."/>
            <person name="Zwiers L.-H."/>
            <person name="Turgeon B."/>
            <person name="Goodwin S."/>
            <person name="Spatafora J."/>
            <person name="Crous P."/>
            <person name="Grigoriev I."/>
        </authorList>
    </citation>
    <scope>NUCLEOTIDE SEQUENCE</scope>
    <source>
        <strain evidence="3">CBS 101060</strain>
    </source>
</reference>
<evidence type="ECO:0000256" key="2">
    <source>
        <dbReference type="SAM" id="SignalP"/>
    </source>
</evidence>
<keyword evidence="2" id="KW-0732">Signal</keyword>
<sequence>MRFYLLATLALVGTAVAQGYYDCREIGDPCWKSCCFLSSYNPHTGYRRSEMCDFGEVYLKCVKQCPKDDSDFRDLVESDCGLDTPKIAARRFDNDADRIYVDRPRDSLTKKLAIGLGVPLGLVLLTTFYLLYRLLRSPPKYVPPPMDPPPVAPAPGTAPVVPV</sequence>
<keyword evidence="4" id="KW-1185">Reference proteome</keyword>
<gene>
    <name evidence="3" type="ORF">M501DRAFT_211863</name>
</gene>
<dbReference type="AlphaFoldDB" id="A0A9P4S870"/>
<dbReference type="Proteomes" id="UP000799429">
    <property type="component" value="Unassembled WGS sequence"/>
</dbReference>
<keyword evidence="1" id="KW-0812">Transmembrane</keyword>
<keyword evidence="1" id="KW-0472">Membrane</keyword>
<comment type="caution">
    <text evidence="3">The sequence shown here is derived from an EMBL/GenBank/DDBJ whole genome shotgun (WGS) entry which is preliminary data.</text>
</comment>
<feature type="chain" id="PRO_5040123252" evidence="2">
    <location>
        <begin position="18"/>
        <end position="163"/>
    </location>
</feature>
<evidence type="ECO:0000313" key="4">
    <source>
        <dbReference type="Proteomes" id="UP000799429"/>
    </source>
</evidence>